<proteinExistence type="predicted"/>
<evidence type="ECO:0000313" key="1">
    <source>
        <dbReference type="EMBL" id="MPM43934.1"/>
    </source>
</evidence>
<reference evidence="1" key="1">
    <citation type="submission" date="2019-08" db="EMBL/GenBank/DDBJ databases">
        <authorList>
            <person name="Kucharzyk K."/>
            <person name="Murdoch R.W."/>
            <person name="Higgins S."/>
            <person name="Loffler F."/>
        </authorList>
    </citation>
    <scope>NUCLEOTIDE SEQUENCE</scope>
</reference>
<accession>A0A645A2A8</accession>
<comment type="caution">
    <text evidence="1">The sequence shown here is derived from an EMBL/GenBank/DDBJ whole genome shotgun (WGS) entry which is preliminary data.</text>
</comment>
<protein>
    <submittedName>
        <fullName evidence="1">Uncharacterized protein</fullName>
    </submittedName>
</protein>
<organism evidence="1">
    <name type="scientific">bioreactor metagenome</name>
    <dbReference type="NCBI Taxonomy" id="1076179"/>
    <lineage>
        <taxon>unclassified sequences</taxon>
        <taxon>metagenomes</taxon>
        <taxon>ecological metagenomes</taxon>
    </lineage>
</organism>
<sequence length="114" mass="11582">MPQTQLAVQRRPKDHAAAFQSILGNEGEDAAGGGVLADNIVLVPRSEDRRKGTALLCPESGAYGRTAPAADTFFGIDGGIGEALPVPLHRDCALRAYGGAGGAAGTGRVGGKLR</sequence>
<gene>
    <name evidence="1" type="ORF">SDC9_90612</name>
</gene>
<dbReference type="AlphaFoldDB" id="A0A645A2A8"/>
<name>A0A645A2A8_9ZZZZ</name>
<dbReference type="EMBL" id="VSSQ01010291">
    <property type="protein sequence ID" value="MPM43934.1"/>
    <property type="molecule type" value="Genomic_DNA"/>
</dbReference>